<dbReference type="InterPro" id="IPR050909">
    <property type="entry name" value="Bact_Autotransporter_VF"/>
</dbReference>
<dbReference type="SUPFAM" id="SSF51126">
    <property type="entry name" value="Pectin lyase-like"/>
    <property type="match status" value="1"/>
</dbReference>
<dbReference type="InterPro" id="IPR012334">
    <property type="entry name" value="Pectin_lyas_fold"/>
</dbReference>
<dbReference type="EMBL" id="JACHIG010000001">
    <property type="protein sequence ID" value="MBB5030809.1"/>
    <property type="molecule type" value="Genomic_DNA"/>
</dbReference>
<dbReference type="Proteomes" id="UP000590740">
    <property type="component" value="Unassembled WGS sequence"/>
</dbReference>
<evidence type="ECO:0000313" key="3">
    <source>
        <dbReference type="Proteomes" id="UP000590740"/>
    </source>
</evidence>
<keyword evidence="3" id="KW-1185">Reference proteome</keyword>
<sequence length="1730" mass="168915">MEISSRANPTGGVVVQGGATIEASVPGLTTIQQQSDRAVINWSSFSIGSGERTQFILPSATSATLNRVLDAGPSLLDGTLTSNGQLYLINASGIVFGQGAVVDVAGLTASTLNLSNHDFMAGGAMTYQGSSTAAVSNAGAIRASTGDVFLIGFQVNNSGSIRAPNGTVGLAAGTDVLIQPVGDERVIVRNAAGPQRGTGVSNTGLIQANVAELKAHGGNVYALAIQNTGRIAATGVTRQGGRILLSADGGRIQNTGSLVARSASGSGGQIRVRAGSGGSVDLGGRVDVSSRTGSGGRIDVEGGEITVRRAIVVNADGETAGGEISIGTTAGTMSTVIEGSISASSTGGSGGVIRLGGESLTLGGSALIQADGATGGGSIFAGGGVQGLDASMVNSTQAQIQSGAVLSANATRSGDGGTVVAFASGQLSFAGSLQARGGLTGGDGGQAELSGKQALVLESLTGSVDLSAPQGKAGSLLLDPNDILISDCVVGNTITSPAQANTLRASDISCWLDRGCGNLIIQTNVNATGGSGNITLAGLIHWSSHASLTINAQQDFIMTTQHGGTGLIQATGSGSVTVNAGRSIQIQAGSEILTCAGNVTLNANQGAASYCGDFRSIVIGGQVISHSGNITLTGRSGGTQTVAILLDNDGSITAGGFGVVSLHTTGGSVVAQGAITSWGLKLQGADDFFLTSTANAVQTISSIGTIGSVQIINTLGLTVGSIGADSGLSALGGISIITTNTDHIRVNQNLTSQGGIITLTGFGIEVNGSTVSNTGSGSIYLNAQREIHVNSGASISVVDGLMKLDANQQPAPTGGNFAGIVLDNATLTTSGAGAIILSGRGGDTGDGNVGILMQNGATIHSTSTAAGAGGIFMQGTTGGGGSGNHGISLQDAGTAITSAGAQIQMGGSGSGSGTDNAGVALGADTAVTSPAEILVLTDTVAISGAASVGGGGTLELRTVSAGTTIGLGDGAAGTLLIDSAGIGALSGLSHITIGAPTSGYVDVRATTWHAPLTIQTLGEIAVSGQIMDLGGSVTLSGSSTLLCADITTAGGQIIISSPLTLGTSATLDTTNGGAVPAGAAITLGGVVYGSFNPTADLTLNAGTQGAVALQGGAGQAGAPVHALGLTGGTLTGAPQIYAQSFTATFSGVIDLSHLTASSASITGRSGDDTILLSQVPASLTVNGAAGNDTLSFAAATGPVTLSADSLTSIESVIGSASLADTLIGHAAGGNVFQITAPNAGTLGTLHFSSFENLSGSSSGVNQFVFLSQASLSGHVDGVGNPQAVLIVDDSNLQTGQTYTITSSQISVAGRIYFFQGINTIGLNLGAGNDTTSTSFYTFAQNLSGGGGNNQLLVDGTTVLTSPLTKPGFGTITTTGFATSAPGAPPKITNVFLQNYVFIPTSLLAGSTQTNNYNTTSIAGAFGAGGVGAVGAQIAGSVLGGGTGGISSFFSSGGSALGSVGGGGPASLGLQAQMNSSTSATVERELNLSLGGDGTVRLQNGGGLLSIEPGIGAASSSSVAQLEASMSLLAQSELSLGAIGHAEAPLTPQGGAQSIDLGSPLPSPGVQQYLSRAASPRAFSTLFLALGGDGTARLEYGAGSITMEVNDRPVPPAIESSLSASISPGSFGELAHALGAQGEYHLVPAQGLALMDAAGSPAPSEVQALLRAQLAGVAEARLSGALGGEGTALVLPEDGIQHTALDGVPSGPFVILKLQNATTPESVMELDSALR</sequence>
<reference evidence="2 3" key="1">
    <citation type="submission" date="2020-08" db="EMBL/GenBank/DDBJ databases">
        <title>Genomic Encyclopedia of Type Strains, Phase IV (KMG-IV): sequencing the most valuable type-strain genomes for metagenomic binning, comparative biology and taxonomic classification.</title>
        <authorList>
            <person name="Goeker M."/>
        </authorList>
    </citation>
    <scope>NUCLEOTIDE SEQUENCE [LARGE SCALE GENOMIC DNA]</scope>
    <source>
        <strain evidence="2 3">DSM 12252</strain>
    </source>
</reference>
<dbReference type="InterPro" id="IPR008638">
    <property type="entry name" value="FhaB/CdiA-like_TPS"/>
</dbReference>
<evidence type="ECO:0000259" key="1">
    <source>
        <dbReference type="SMART" id="SM00912"/>
    </source>
</evidence>
<proteinExistence type="predicted"/>
<dbReference type="Gene3D" id="2.160.20.10">
    <property type="entry name" value="Single-stranded right-handed beta-helix, Pectin lyase-like"/>
    <property type="match status" value="2"/>
</dbReference>
<evidence type="ECO:0000313" key="2">
    <source>
        <dbReference type="EMBL" id="MBB5030809.1"/>
    </source>
</evidence>
<protein>
    <submittedName>
        <fullName evidence="2">Filamentous hemagglutinin family protein</fullName>
    </submittedName>
</protein>
<dbReference type="PANTHER" id="PTHR12338:SF5">
    <property type="entry name" value="ANTIGEN 43-RELATED"/>
    <property type="match status" value="1"/>
</dbReference>
<dbReference type="SMART" id="SM00912">
    <property type="entry name" value="Haemagg_act"/>
    <property type="match status" value="1"/>
</dbReference>
<gene>
    <name evidence="2" type="ORF">HNQ65_000363</name>
</gene>
<dbReference type="NCBIfam" id="TIGR01901">
    <property type="entry name" value="adhes_NPXG"/>
    <property type="match status" value="1"/>
</dbReference>
<dbReference type="InterPro" id="IPR011050">
    <property type="entry name" value="Pectin_lyase_fold/virulence"/>
</dbReference>
<dbReference type="RefSeq" id="WP_184337763.1">
    <property type="nucleotide sequence ID" value="NZ_JACHIG010000001.1"/>
</dbReference>
<name>A0A7W7Y731_9BACT</name>
<comment type="caution">
    <text evidence="2">The sequence shown here is derived from an EMBL/GenBank/DDBJ whole genome shotgun (WGS) entry which is preliminary data.</text>
</comment>
<accession>A0A7W7Y731</accession>
<feature type="domain" description="Filamentous haemagglutinin FhaB/tRNA nuclease CdiA-like TPS" evidence="1">
    <location>
        <begin position="5"/>
        <end position="118"/>
    </location>
</feature>
<dbReference type="Pfam" id="PF05860">
    <property type="entry name" value="TPS"/>
    <property type="match status" value="1"/>
</dbReference>
<organism evidence="2 3">
    <name type="scientific">Prosthecobacter vanneervenii</name>
    <dbReference type="NCBI Taxonomy" id="48466"/>
    <lineage>
        <taxon>Bacteria</taxon>
        <taxon>Pseudomonadati</taxon>
        <taxon>Verrucomicrobiota</taxon>
        <taxon>Verrucomicrobiia</taxon>
        <taxon>Verrucomicrobiales</taxon>
        <taxon>Verrucomicrobiaceae</taxon>
        <taxon>Prosthecobacter</taxon>
    </lineage>
</organism>
<dbReference type="PANTHER" id="PTHR12338">
    <property type="entry name" value="AUTOTRANSPORTER"/>
    <property type="match status" value="1"/>
</dbReference>